<sequence>MPIEKSLLLPDLWHFLLVWAITQGRLYVFFSFFPAFSGTNLPFTVRTIVSMAFGLVLIPYLIPMIPSHLDGGMVFSMMLKEALIGLGLSFMSAIPFWIFEAMGFFVDNQRGAGIGGLMDPLTGNESAPFGQFMHQFFIATFFYVGGINVVLGMVYQSYTIWSVMEPMHHLNLWGANVFGSELNRLMYQGLLYGSPILLAMFLVELGLALISRFVPQIQVFILAMPLKTAAGFFVAIPYMMFLEPHILGEVSRMGYILHKVSLAFI</sequence>
<dbReference type="Pfam" id="PF01311">
    <property type="entry name" value="Bac_export_1"/>
    <property type="match status" value="1"/>
</dbReference>
<evidence type="ECO:0000256" key="3">
    <source>
        <dbReference type="ARBA" id="ARBA00022475"/>
    </source>
</evidence>
<keyword evidence="9" id="KW-1185">Reference proteome</keyword>
<dbReference type="EMBL" id="LN906597">
    <property type="protein sequence ID" value="CUT17061.1"/>
    <property type="molecule type" value="Genomic_DNA"/>
</dbReference>
<evidence type="ECO:0000313" key="8">
    <source>
        <dbReference type="EMBL" id="CUT17061.1"/>
    </source>
</evidence>
<dbReference type="STRING" id="1561003.Ark11_0204"/>
<dbReference type="Proteomes" id="UP000198651">
    <property type="component" value="Chromosome I"/>
</dbReference>
<dbReference type="RefSeq" id="WP_092342669.1">
    <property type="nucleotide sequence ID" value="NZ_FLSL01000115.1"/>
</dbReference>
<evidence type="ECO:0000256" key="7">
    <source>
        <dbReference type="RuleBase" id="RU362072"/>
    </source>
</evidence>
<comment type="subcellular location">
    <subcellularLocation>
        <location evidence="1 7">Cell membrane</location>
        <topology evidence="1 7">Multi-pass membrane protein</topology>
    </subcellularLocation>
</comment>
<evidence type="ECO:0000256" key="6">
    <source>
        <dbReference type="ARBA" id="ARBA00023136"/>
    </source>
</evidence>
<evidence type="ECO:0000256" key="2">
    <source>
        <dbReference type="ARBA" id="ARBA00009772"/>
    </source>
</evidence>
<dbReference type="InterPro" id="IPR006304">
    <property type="entry name" value="T3SS_SpaR/YscT"/>
</dbReference>
<proteinExistence type="inferred from homology"/>
<feature type="transmembrane region" description="Helical" evidence="7">
    <location>
        <begin position="43"/>
        <end position="62"/>
    </location>
</feature>
<dbReference type="InterPro" id="IPR002010">
    <property type="entry name" value="T3SS_IM_R"/>
</dbReference>
<feature type="transmembrane region" description="Helical" evidence="7">
    <location>
        <begin position="82"/>
        <end position="106"/>
    </location>
</feature>
<name>A0A0S4LZR9_9BURK</name>
<keyword evidence="6 7" id="KW-0472">Membrane</keyword>
<feature type="transmembrane region" description="Helical" evidence="7">
    <location>
        <begin position="190"/>
        <end position="210"/>
    </location>
</feature>
<dbReference type="NCBIfam" id="TIGR01401">
    <property type="entry name" value="fliR_like_III"/>
    <property type="match status" value="1"/>
</dbReference>
<protein>
    <submittedName>
        <fullName evidence="8">Type III secretion system protein T</fullName>
    </submittedName>
</protein>
<dbReference type="GO" id="GO:0005886">
    <property type="term" value="C:plasma membrane"/>
    <property type="evidence" value="ECO:0007669"/>
    <property type="project" value="UniProtKB-SubCell"/>
</dbReference>
<accession>A0A0S4LZR9</accession>
<evidence type="ECO:0000256" key="5">
    <source>
        <dbReference type="ARBA" id="ARBA00022989"/>
    </source>
</evidence>
<evidence type="ECO:0000256" key="1">
    <source>
        <dbReference type="ARBA" id="ARBA00004651"/>
    </source>
</evidence>
<keyword evidence="4 7" id="KW-0812">Transmembrane</keyword>
<comment type="similarity">
    <text evidence="2 7">Belongs to the FliR/MopE/SpaR family.</text>
</comment>
<evidence type="ECO:0000256" key="4">
    <source>
        <dbReference type="ARBA" id="ARBA00022692"/>
    </source>
</evidence>
<dbReference type="GO" id="GO:0006605">
    <property type="term" value="P:protein targeting"/>
    <property type="evidence" value="ECO:0007669"/>
    <property type="project" value="UniProtKB-UniRule"/>
</dbReference>
<gene>
    <name evidence="8" type="ORF">Ark11_0204</name>
</gene>
<dbReference type="AlphaFoldDB" id="A0A0S4LZR9"/>
<reference evidence="9" key="1">
    <citation type="submission" date="2015-11" db="EMBL/GenBank/DDBJ databases">
        <authorList>
            <person name="Seth-Smith H.M.B."/>
        </authorList>
    </citation>
    <scope>NUCLEOTIDE SEQUENCE [LARGE SCALE GENOMIC DNA]</scope>
    <source>
        <strain evidence="9">2013Ark11</strain>
    </source>
</reference>
<keyword evidence="3 7" id="KW-1003">Cell membrane</keyword>
<keyword evidence="5 7" id="KW-1133">Transmembrane helix</keyword>
<dbReference type="PANTHER" id="PTHR30065:SF1">
    <property type="entry name" value="SURFACE PRESENTATION OF ANTIGENS PROTEIN SPAR"/>
    <property type="match status" value="1"/>
</dbReference>
<organism evidence="8 9">
    <name type="scientific">Candidatus Ichthyocystis hellenicum</name>
    <dbReference type="NCBI Taxonomy" id="1561003"/>
    <lineage>
        <taxon>Bacteria</taxon>
        <taxon>Pseudomonadati</taxon>
        <taxon>Pseudomonadota</taxon>
        <taxon>Betaproteobacteria</taxon>
        <taxon>Burkholderiales</taxon>
        <taxon>Candidatus Ichthyocystis</taxon>
    </lineage>
</organism>
<evidence type="ECO:0000313" key="9">
    <source>
        <dbReference type="Proteomes" id="UP000198651"/>
    </source>
</evidence>
<feature type="transmembrane region" description="Helical" evidence="7">
    <location>
        <begin position="12"/>
        <end position="36"/>
    </location>
</feature>
<feature type="transmembrane region" description="Helical" evidence="7">
    <location>
        <begin position="136"/>
        <end position="158"/>
    </location>
</feature>
<dbReference type="OrthoDB" id="9153610at2"/>
<feature type="transmembrane region" description="Helical" evidence="7">
    <location>
        <begin position="217"/>
        <end position="241"/>
    </location>
</feature>
<dbReference type="PRINTS" id="PR00953">
    <property type="entry name" value="TYPE3IMRPROT"/>
</dbReference>
<dbReference type="PANTHER" id="PTHR30065">
    <property type="entry name" value="FLAGELLAR BIOSYNTHETIC PROTEIN FLIR"/>
    <property type="match status" value="1"/>
</dbReference>